<dbReference type="EMBL" id="JACHJI010000004">
    <property type="protein sequence ID" value="MBB4898394.1"/>
    <property type="molecule type" value="Genomic_DNA"/>
</dbReference>
<evidence type="ECO:0000256" key="1">
    <source>
        <dbReference type="SAM" id="MobiDB-lite"/>
    </source>
</evidence>
<name>A0A7W7LY57_9ACTN</name>
<evidence type="ECO:0000313" key="2">
    <source>
        <dbReference type="EMBL" id="MBB4898394.1"/>
    </source>
</evidence>
<comment type="caution">
    <text evidence="2">The sequence shown here is derived from an EMBL/GenBank/DDBJ whole genome shotgun (WGS) entry which is preliminary data.</text>
</comment>
<sequence>MTAPAEASKTAEPAVEETGEVTGTDGVEIPKQQSSGASDSESGKGART</sequence>
<evidence type="ECO:0000313" key="3">
    <source>
        <dbReference type="Proteomes" id="UP000579523"/>
    </source>
</evidence>
<keyword evidence="3" id="KW-1185">Reference proteome</keyword>
<dbReference type="AlphaFoldDB" id="A0A7W7LY57"/>
<protein>
    <submittedName>
        <fullName evidence="2">Uncharacterized protein</fullName>
    </submittedName>
</protein>
<reference evidence="2 3" key="1">
    <citation type="submission" date="2020-08" db="EMBL/GenBank/DDBJ databases">
        <title>Genomic Encyclopedia of Type Strains, Phase III (KMG-III): the genomes of soil and plant-associated and newly described type strains.</title>
        <authorList>
            <person name="Whitman W."/>
        </authorList>
    </citation>
    <scope>NUCLEOTIDE SEQUENCE [LARGE SCALE GENOMIC DNA]</scope>
    <source>
        <strain evidence="2 3">CECT 3273</strain>
    </source>
</reference>
<gene>
    <name evidence="2" type="ORF">FHS37_002452</name>
</gene>
<feature type="compositionally biased region" description="Polar residues" evidence="1">
    <location>
        <begin position="31"/>
        <end position="40"/>
    </location>
</feature>
<dbReference type="Proteomes" id="UP000579523">
    <property type="component" value="Unassembled WGS sequence"/>
</dbReference>
<feature type="region of interest" description="Disordered" evidence="1">
    <location>
        <begin position="1"/>
        <end position="48"/>
    </location>
</feature>
<organism evidence="2 3">
    <name type="scientific">Streptomyces griseomycini</name>
    <dbReference type="NCBI Taxonomy" id="66895"/>
    <lineage>
        <taxon>Bacteria</taxon>
        <taxon>Bacillati</taxon>
        <taxon>Actinomycetota</taxon>
        <taxon>Actinomycetes</taxon>
        <taxon>Kitasatosporales</taxon>
        <taxon>Streptomycetaceae</taxon>
        <taxon>Streptomyces</taxon>
    </lineage>
</organism>
<proteinExistence type="predicted"/>
<accession>A0A7W7LY57</accession>